<reference evidence="1 2" key="2">
    <citation type="submission" date="2018-06" db="EMBL/GenBank/DDBJ databases">
        <title>Metagenomic assembly of (sub)arctic Cyanobacteria and their associated microbiome from non-axenic cultures.</title>
        <authorList>
            <person name="Baurain D."/>
        </authorList>
    </citation>
    <scope>NUCLEOTIDE SEQUENCE [LARGE SCALE GENOMIC DNA]</scope>
    <source>
        <strain evidence="1">ULC129bin1</strain>
    </source>
</reference>
<accession>A0A2W4UGS5</accession>
<name>A0A2W4UGS5_9CYAN</name>
<comment type="caution">
    <text evidence="1">The sequence shown here is derived from an EMBL/GenBank/DDBJ whole genome shotgun (WGS) entry which is preliminary data.</text>
</comment>
<protein>
    <submittedName>
        <fullName evidence="1">Uncharacterized protein</fullName>
    </submittedName>
</protein>
<sequence length="142" mass="15875">MTPTTPRIQNIKPLIAFGLVVSLVGLMLGPHRVEAFISNSFAFSSVDRNKAVQPLRESCETDVVETAKLSREQLLAILSVPERDSKNRIREIVQAPYCQFAPINVRAGVEAQGEAYPLAFDPDVALVILYENDEYAGYRFKY</sequence>
<reference evidence="2" key="1">
    <citation type="submission" date="2018-04" db="EMBL/GenBank/DDBJ databases">
        <authorList>
            <person name="Cornet L."/>
        </authorList>
    </citation>
    <scope>NUCLEOTIDE SEQUENCE [LARGE SCALE GENOMIC DNA]</scope>
</reference>
<dbReference type="EMBL" id="QBMC01000029">
    <property type="protein sequence ID" value="PZO20516.1"/>
    <property type="molecule type" value="Genomic_DNA"/>
</dbReference>
<proteinExistence type="predicted"/>
<evidence type="ECO:0000313" key="1">
    <source>
        <dbReference type="EMBL" id="PZO20516.1"/>
    </source>
</evidence>
<gene>
    <name evidence="1" type="ORF">DCF25_06500</name>
</gene>
<evidence type="ECO:0000313" key="2">
    <source>
        <dbReference type="Proteomes" id="UP000249354"/>
    </source>
</evidence>
<dbReference type="AlphaFoldDB" id="A0A2W4UGS5"/>
<dbReference type="Proteomes" id="UP000249354">
    <property type="component" value="Unassembled WGS sequence"/>
</dbReference>
<organism evidence="1 2">
    <name type="scientific">Leptolyngbya foveolarum</name>
    <dbReference type="NCBI Taxonomy" id="47253"/>
    <lineage>
        <taxon>Bacteria</taxon>
        <taxon>Bacillati</taxon>
        <taxon>Cyanobacteriota</taxon>
        <taxon>Cyanophyceae</taxon>
        <taxon>Leptolyngbyales</taxon>
        <taxon>Leptolyngbyaceae</taxon>
        <taxon>Leptolyngbya group</taxon>
        <taxon>Leptolyngbya</taxon>
    </lineage>
</organism>